<accession>A0A1C4XBH3</accession>
<dbReference type="RefSeq" id="WP_089020305.1">
    <property type="nucleotide sequence ID" value="NZ_LT607412.1"/>
</dbReference>
<dbReference type="InterPro" id="IPR031165">
    <property type="entry name" value="GNAT_YJDJ"/>
</dbReference>
<dbReference type="Gene3D" id="3.40.630.30">
    <property type="match status" value="1"/>
</dbReference>
<dbReference type="GO" id="GO:0016747">
    <property type="term" value="F:acyltransferase activity, transferring groups other than amino-acyl groups"/>
    <property type="evidence" value="ECO:0007669"/>
    <property type="project" value="InterPro"/>
</dbReference>
<dbReference type="PANTHER" id="PTHR31435:SF10">
    <property type="entry name" value="BSR4717 PROTEIN"/>
    <property type="match status" value="1"/>
</dbReference>
<dbReference type="InterPro" id="IPR000182">
    <property type="entry name" value="GNAT_dom"/>
</dbReference>
<evidence type="ECO:0000313" key="3">
    <source>
        <dbReference type="EMBL" id="SCF05893.1"/>
    </source>
</evidence>
<proteinExistence type="predicted"/>
<dbReference type="Pfam" id="PF14542">
    <property type="entry name" value="Acetyltransf_CG"/>
    <property type="match status" value="1"/>
</dbReference>
<evidence type="ECO:0000259" key="1">
    <source>
        <dbReference type="PROSITE" id="PS51186"/>
    </source>
</evidence>
<feature type="domain" description="N-acetyltransferase" evidence="1">
    <location>
        <begin position="1"/>
        <end position="100"/>
    </location>
</feature>
<dbReference type="CDD" id="cd04301">
    <property type="entry name" value="NAT_SF"/>
    <property type="match status" value="1"/>
</dbReference>
<dbReference type="AlphaFoldDB" id="A0A1C4XBH3"/>
<dbReference type="SUPFAM" id="SSF55729">
    <property type="entry name" value="Acyl-CoA N-acyltransferases (Nat)"/>
    <property type="match status" value="1"/>
</dbReference>
<evidence type="ECO:0000313" key="4">
    <source>
        <dbReference type="Proteomes" id="UP000198243"/>
    </source>
</evidence>
<dbReference type="EMBL" id="LT607412">
    <property type="protein sequence ID" value="SCF05893.1"/>
    <property type="molecule type" value="Genomic_DNA"/>
</dbReference>
<dbReference type="Proteomes" id="UP000198243">
    <property type="component" value="Chromosome I"/>
</dbReference>
<evidence type="ECO:0000259" key="2">
    <source>
        <dbReference type="PROSITE" id="PS51729"/>
    </source>
</evidence>
<dbReference type="PROSITE" id="PS51729">
    <property type="entry name" value="GNAT_YJDJ"/>
    <property type="match status" value="1"/>
</dbReference>
<dbReference type="PROSITE" id="PS51186">
    <property type="entry name" value="GNAT"/>
    <property type="match status" value="1"/>
</dbReference>
<name>A0A1C4XBH3_9ACTN</name>
<dbReference type="OrthoDB" id="5405911at2"/>
<gene>
    <name evidence="3" type="ORF">GA0070607_5009</name>
</gene>
<reference evidence="4" key="1">
    <citation type="submission" date="2016-06" db="EMBL/GenBank/DDBJ databases">
        <authorList>
            <person name="Varghese N."/>
            <person name="Submissions Spin"/>
        </authorList>
    </citation>
    <scope>NUCLEOTIDE SEQUENCE [LARGE SCALE GENOMIC DNA]</scope>
    <source>
        <strain evidence="4">DSM 44875</strain>
    </source>
</reference>
<sequence>MQFTVTDAPTRERFEARDEAGVVAGVVTYQLTGTIIVYTHTEVDPEFEGRGVGSTLARAVMDDARAKGRTVVPLCPFLSEWLVKHPGYEDIVARSTRKVK</sequence>
<dbReference type="InterPro" id="IPR016181">
    <property type="entry name" value="Acyl_CoA_acyltransferase"/>
</dbReference>
<keyword evidence="4" id="KW-1185">Reference proteome</keyword>
<feature type="domain" description="N-acetyltransferase" evidence="2">
    <location>
        <begin position="6"/>
        <end position="93"/>
    </location>
</feature>
<dbReference type="InterPro" id="IPR045057">
    <property type="entry name" value="Gcn5-rel_NAT"/>
</dbReference>
<dbReference type="PANTHER" id="PTHR31435">
    <property type="entry name" value="PROTEIN NATD1"/>
    <property type="match status" value="1"/>
</dbReference>
<protein>
    <submittedName>
        <fullName evidence="3">Uncharacterized protein</fullName>
    </submittedName>
</protein>
<organism evidence="3 4">
    <name type="scientific">Micromonospora coriariae</name>
    <dbReference type="NCBI Taxonomy" id="285665"/>
    <lineage>
        <taxon>Bacteria</taxon>
        <taxon>Bacillati</taxon>
        <taxon>Actinomycetota</taxon>
        <taxon>Actinomycetes</taxon>
        <taxon>Micromonosporales</taxon>
        <taxon>Micromonosporaceae</taxon>
        <taxon>Micromonospora</taxon>
    </lineage>
</organism>